<dbReference type="Proteomes" id="UP000229307">
    <property type="component" value="Unassembled WGS sequence"/>
</dbReference>
<dbReference type="Gene3D" id="3.30.2310.20">
    <property type="entry name" value="RelE-like"/>
    <property type="match status" value="1"/>
</dbReference>
<proteinExistence type="predicted"/>
<dbReference type="EMBL" id="PFMR01000342">
    <property type="protein sequence ID" value="PIZ14498.1"/>
    <property type="molecule type" value="Genomic_DNA"/>
</dbReference>
<accession>A0A2M7S598</accession>
<sequence>MSGRYRIFETSQFLEKLEHQGFKGRKEKIKLKLAEYVYPQLKEEPHYGLNIKKLHGKYNEVWRYRIGDWRFFYSIDEKEKILSMLTVKERGESY</sequence>
<dbReference type="InterPro" id="IPR007712">
    <property type="entry name" value="RelE/ParE_toxin"/>
</dbReference>
<keyword evidence="1" id="KW-1277">Toxin-antitoxin system</keyword>
<gene>
    <name evidence="2" type="ORF">COY52_12350</name>
</gene>
<dbReference type="Pfam" id="PF05016">
    <property type="entry name" value="ParE_toxin"/>
    <property type="match status" value="1"/>
</dbReference>
<dbReference type="AlphaFoldDB" id="A0A2M7S598"/>
<evidence type="ECO:0000313" key="2">
    <source>
        <dbReference type="EMBL" id="PIZ14498.1"/>
    </source>
</evidence>
<evidence type="ECO:0000313" key="3">
    <source>
        <dbReference type="Proteomes" id="UP000229307"/>
    </source>
</evidence>
<protein>
    <recommendedName>
        <fullName evidence="4">Type II toxin-antitoxin system RelE/ParE family toxin</fullName>
    </recommendedName>
</protein>
<evidence type="ECO:0000256" key="1">
    <source>
        <dbReference type="ARBA" id="ARBA00022649"/>
    </source>
</evidence>
<dbReference type="NCBIfam" id="TIGR02385">
    <property type="entry name" value="RelE_StbE"/>
    <property type="match status" value="1"/>
</dbReference>
<dbReference type="InterPro" id="IPR035093">
    <property type="entry name" value="RelE/ParE_toxin_dom_sf"/>
</dbReference>
<organism evidence="2 3">
    <name type="scientific">Candidatus Desantisbacteria bacterium CG_4_10_14_0_8_um_filter_48_22</name>
    <dbReference type="NCBI Taxonomy" id="1974543"/>
    <lineage>
        <taxon>Bacteria</taxon>
        <taxon>Candidatus Desantisiibacteriota</taxon>
    </lineage>
</organism>
<dbReference type="SUPFAM" id="SSF143011">
    <property type="entry name" value="RelE-like"/>
    <property type="match status" value="1"/>
</dbReference>
<comment type="caution">
    <text evidence="2">The sequence shown here is derived from an EMBL/GenBank/DDBJ whole genome shotgun (WGS) entry which is preliminary data.</text>
</comment>
<name>A0A2M7S598_9BACT</name>
<reference evidence="3" key="1">
    <citation type="submission" date="2017-09" db="EMBL/GenBank/DDBJ databases">
        <title>Depth-based differentiation of microbial function through sediment-hosted aquifers and enrichment of novel symbionts in the deep terrestrial subsurface.</title>
        <authorList>
            <person name="Probst A.J."/>
            <person name="Ladd B."/>
            <person name="Jarett J.K."/>
            <person name="Geller-Mcgrath D.E."/>
            <person name="Sieber C.M.K."/>
            <person name="Emerson J.B."/>
            <person name="Anantharaman K."/>
            <person name="Thomas B.C."/>
            <person name="Malmstrom R."/>
            <person name="Stieglmeier M."/>
            <person name="Klingl A."/>
            <person name="Woyke T."/>
            <person name="Ryan C.M."/>
            <person name="Banfield J.F."/>
        </authorList>
    </citation>
    <scope>NUCLEOTIDE SEQUENCE [LARGE SCALE GENOMIC DNA]</scope>
</reference>
<evidence type="ECO:0008006" key="4">
    <source>
        <dbReference type="Google" id="ProtNLM"/>
    </source>
</evidence>